<dbReference type="AlphaFoldDB" id="A0A1I8A8Z9"/>
<name>A0A1I8A8Z9_9BILA</name>
<dbReference type="GO" id="GO:0090734">
    <property type="term" value="C:site of DNA damage"/>
    <property type="evidence" value="ECO:0007669"/>
    <property type="project" value="TreeGrafter"/>
</dbReference>
<keyword evidence="1 3" id="KW-0863">Zinc-finger</keyword>
<accession>A0A1I8A8Z9</accession>
<dbReference type="Pfam" id="PF13639">
    <property type="entry name" value="zf-RING_2"/>
    <property type="match status" value="1"/>
</dbReference>
<dbReference type="Gene3D" id="3.30.40.10">
    <property type="entry name" value="Zinc/RING finger domain, C3HC4 (zinc finger)"/>
    <property type="match status" value="1"/>
</dbReference>
<dbReference type="GO" id="GO:0061630">
    <property type="term" value="F:ubiquitin protein ligase activity"/>
    <property type="evidence" value="ECO:0007669"/>
    <property type="project" value="TreeGrafter"/>
</dbReference>
<dbReference type="PROSITE" id="PS50089">
    <property type="entry name" value="ZF_RING_2"/>
    <property type="match status" value="1"/>
</dbReference>
<dbReference type="GO" id="GO:0016567">
    <property type="term" value="P:protein ubiquitination"/>
    <property type="evidence" value="ECO:0007669"/>
    <property type="project" value="TreeGrafter"/>
</dbReference>
<dbReference type="GO" id="GO:0005634">
    <property type="term" value="C:nucleus"/>
    <property type="evidence" value="ECO:0007669"/>
    <property type="project" value="TreeGrafter"/>
</dbReference>
<evidence type="ECO:0000256" key="3">
    <source>
        <dbReference type="PROSITE-ProRule" id="PRU00175"/>
    </source>
</evidence>
<feature type="transmembrane region" description="Helical" evidence="5">
    <location>
        <begin position="121"/>
        <end position="140"/>
    </location>
</feature>
<evidence type="ECO:0000256" key="2">
    <source>
        <dbReference type="ARBA" id="ARBA00022833"/>
    </source>
</evidence>
<evidence type="ECO:0000256" key="5">
    <source>
        <dbReference type="SAM" id="Phobius"/>
    </source>
</evidence>
<keyword evidence="1 3" id="KW-0479">Metal-binding</keyword>
<dbReference type="InterPro" id="IPR052639">
    <property type="entry name" value="TRAIP_ubiq-protein_ligase"/>
</dbReference>
<dbReference type="WBParaSite" id="L893_g3484.t1">
    <property type="protein sequence ID" value="L893_g3484.t1"/>
    <property type="gene ID" value="L893_g3484"/>
</dbReference>
<evidence type="ECO:0000313" key="8">
    <source>
        <dbReference type="WBParaSite" id="L893_g3484.t1"/>
    </source>
</evidence>
<dbReference type="GO" id="GO:0031297">
    <property type="term" value="P:replication fork processing"/>
    <property type="evidence" value="ECO:0007669"/>
    <property type="project" value="TreeGrafter"/>
</dbReference>
<evidence type="ECO:0000256" key="1">
    <source>
        <dbReference type="ARBA" id="ARBA00022771"/>
    </source>
</evidence>
<evidence type="ECO:0000313" key="7">
    <source>
        <dbReference type="Proteomes" id="UP000095287"/>
    </source>
</evidence>
<protein>
    <submittedName>
        <fullName evidence="8">RING-type domain-containing protein</fullName>
    </submittedName>
</protein>
<feature type="coiled-coil region" evidence="4">
    <location>
        <begin position="69"/>
        <end position="106"/>
    </location>
</feature>
<dbReference type="Proteomes" id="UP000095287">
    <property type="component" value="Unplaced"/>
</dbReference>
<dbReference type="InterPro" id="IPR001841">
    <property type="entry name" value="Znf_RING"/>
</dbReference>
<proteinExistence type="predicted"/>
<dbReference type="GO" id="GO:0008270">
    <property type="term" value="F:zinc ion binding"/>
    <property type="evidence" value="ECO:0007669"/>
    <property type="project" value="UniProtKB-KW"/>
</dbReference>
<keyword evidence="5" id="KW-1133">Transmembrane helix</keyword>
<keyword evidence="4" id="KW-0175">Coiled coil</keyword>
<keyword evidence="2" id="KW-0862">Zinc</keyword>
<reference evidence="8" key="1">
    <citation type="submission" date="2016-11" db="UniProtKB">
        <authorList>
            <consortium name="WormBaseParasite"/>
        </authorList>
    </citation>
    <scope>IDENTIFICATION</scope>
</reference>
<keyword evidence="5" id="KW-0812">Transmembrane</keyword>
<evidence type="ECO:0000256" key="4">
    <source>
        <dbReference type="SAM" id="Coils"/>
    </source>
</evidence>
<dbReference type="SUPFAM" id="SSF57850">
    <property type="entry name" value="RING/U-box"/>
    <property type="match status" value="1"/>
</dbReference>
<organism evidence="7 8">
    <name type="scientific">Steinernema glaseri</name>
    <dbReference type="NCBI Taxonomy" id="37863"/>
    <lineage>
        <taxon>Eukaryota</taxon>
        <taxon>Metazoa</taxon>
        <taxon>Ecdysozoa</taxon>
        <taxon>Nematoda</taxon>
        <taxon>Chromadorea</taxon>
        <taxon>Rhabditida</taxon>
        <taxon>Tylenchina</taxon>
        <taxon>Panagrolaimomorpha</taxon>
        <taxon>Strongyloidoidea</taxon>
        <taxon>Steinernematidae</taxon>
        <taxon>Steinernema</taxon>
    </lineage>
</organism>
<keyword evidence="5" id="KW-0472">Membrane</keyword>
<dbReference type="InterPro" id="IPR013083">
    <property type="entry name" value="Znf_RING/FYVE/PHD"/>
</dbReference>
<keyword evidence="7" id="KW-1185">Reference proteome</keyword>
<dbReference type="SMART" id="SM00184">
    <property type="entry name" value="RING"/>
    <property type="match status" value="1"/>
</dbReference>
<feature type="domain" description="RING-type" evidence="6">
    <location>
        <begin position="9"/>
        <end position="50"/>
    </location>
</feature>
<sequence length="170" mass="19261">MSAFGRFNCSICFGWLENSQDKAVTDCGHIFHEECIRSCLKNRSGCPSCRQDVNDLKRVIFSARPFDEKTEVTELKEELERAYNTANALKIKNEELILENEALRQHVHEPSTGLQYNNLRIGLLVLCLLASLFSTLMQYLHMNRLQQLQDVGDMGNYSSGVANSSFGFSS</sequence>
<evidence type="ECO:0000259" key="6">
    <source>
        <dbReference type="PROSITE" id="PS50089"/>
    </source>
</evidence>
<dbReference type="PANTHER" id="PTHR46569:SF1">
    <property type="entry name" value="E3 UBIQUITIN-PROTEIN LIGASE RFWD3-RELATED"/>
    <property type="match status" value="1"/>
</dbReference>
<dbReference type="PANTHER" id="PTHR46569">
    <property type="entry name" value="E3 UBIQUITIN-PROTEIN LIGASE TRAIP"/>
    <property type="match status" value="1"/>
</dbReference>